<proteinExistence type="predicted"/>
<evidence type="ECO:0000313" key="2">
    <source>
        <dbReference type="Proteomes" id="UP000485058"/>
    </source>
</evidence>
<sequence length="105" mass="11665">MTRKGYLLSLVQVEQLMWLEYEVALLDGLADKDPGFLEWGSWLKDEPLTGSVVSSEPLQAAAKQATLDAASRDARFVEGSPGYDPVLRLCFWRSYFGFFLAEAGA</sequence>
<gene>
    <name evidence="1" type="ORF">HaLaN_19801</name>
</gene>
<accession>A0A699ZRM4</accession>
<name>A0A699ZRM4_HAELA</name>
<evidence type="ECO:0000313" key="1">
    <source>
        <dbReference type="EMBL" id="GFH22349.1"/>
    </source>
</evidence>
<organism evidence="1 2">
    <name type="scientific">Haematococcus lacustris</name>
    <name type="common">Green alga</name>
    <name type="synonym">Haematococcus pluvialis</name>
    <dbReference type="NCBI Taxonomy" id="44745"/>
    <lineage>
        <taxon>Eukaryota</taxon>
        <taxon>Viridiplantae</taxon>
        <taxon>Chlorophyta</taxon>
        <taxon>core chlorophytes</taxon>
        <taxon>Chlorophyceae</taxon>
        <taxon>CS clade</taxon>
        <taxon>Chlamydomonadales</taxon>
        <taxon>Haematococcaceae</taxon>
        <taxon>Haematococcus</taxon>
    </lineage>
</organism>
<dbReference type="AlphaFoldDB" id="A0A699ZRM4"/>
<reference evidence="1 2" key="1">
    <citation type="submission" date="2020-02" db="EMBL/GenBank/DDBJ databases">
        <title>Draft genome sequence of Haematococcus lacustris strain NIES-144.</title>
        <authorList>
            <person name="Morimoto D."/>
            <person name="Nakagawa S."/>
            <person name="Yoshida T."/>
            <person name="Sawayama S."/>
        </authorList>
    </citation>
    <scope>NUCLEOTIDE SEQUENCE [LARGE SCALE GENOMIC DNA]</scope>
    <source>
        <strain evidence="1 2">NIES-144</strain>
    </source>
</reference>
<protein>
    <submittedName>
        <fullName evidence="1">Uncharacterized protein</fullName>
    </submittedName>
</protein>
<comment type="caution">
    <text evidence="1">The sequence shown here is derived from an EMBL/GenBank/DDBJ whole genome shotgun (WGS) entry which is preliminary data.</text>
</comment>
<keyword evidence="2" id="KW-1185">Reference proteome</keyword>
<dbReference type="EMBL" id="BLLF01002020">
    <property type="protein sequence ID" value="GFH22349.1"/>
    <property type="molecule type" value="Genomic_DNA"/>
</dbReference>
<dbReference type="Proteomes" id="UP000485058">
    <property type="component" value="Unassembled WGS sequence"/>
</dbReference>